<dbReference type="CDD" id="cd02440">
    <property type="entry name" value="AdoMet_MTases"/>
    <property type="match status" value="1"/>
</dbReference>
<evidence type="ECO:0000259" key="1">
    <source>
        <dbReference type="Pfam" id="PF08241"/>
    </source>
</evidence>
<dbReference type="Gene3D" id="3.40.50.150">
    <property type="entry name" value="Vaccinia Virus protein VP39"/>
    <property type="match status" value="1"/>
</dbReference>
<dbReference type="PANTHER" id="PTHR45036:SF1">
    <property type="entry name" value="METHYLTRANSFERASE LIKE 7A"/>
    <property type="match status" value="1"/>
</dbReference>
<dbReference type="AlphaFoldDB" id="A0A856MMG6"/>
<dbReference type="InterPro" id="IPR029063">
    <property type="entry name" value="SAM-dependent_MTases_sf"/>
</dbReference>
<keyword evidence="2" id="KW-0614">Plasmid</keyword>
<protein>
    <submittedName>
        <fullName evidence="2">SAM-dependent methyltransferase</fullName>
    </submittedName>
</protein>
<dbReference type="InterPro" id="IPR013216">
    <property type="entry name" value="Methyltransf_11"/>
</dbReference>
<keyword evidence="3" id="KW-1185">Reference proteome</keyword>
<feature type="domain" description="Methyltransferase type 11" evidence="1">
    <location>
        <begin position="38"/>
        <end position="133"/>
    </location>
</feature>
<dbReference type="SUPFAM" id="SSF53335">
    <property type="entry name" value="S-adenosyl-L-methionine-dependent methyltransferases"/>
    <property type="match status" value="1"/>
</dbReference>
<keyword evidence="2" id="KW-0808">Transferase</keyword>
<dbReference type="Pfam" id="PF08241">
    <property type="entry name" value="Methyltransf_11"/>
    <property type="match status" value="1"/>
</dbReference>
<name>A0A856MMG6_9CYAN</name>
<evidence type="ECO:0000313" key="2">
    <source>
        <dbReference type="EMBL" id="QDL12635.1"/>
    </source>
</evidence>
<dbReference type="RefSeq" id="WP_169268901.1">
    <property type="nucleotide sequence ID" value="NZ_CAWOXK010000002.1"/>
</dbReference>
<dbReference type="InterPro" id="IPR052356">
    <property type="entry name" value="Thiol_S-MT"/>
</dbReference>
<dbReference type="EMBL" id="CP030119">
    <property type="protein sequence ID" value="QDL12635.1"/>
    <property type="molecule type" value="Genomic_DNA"/>
</dbReference>
<gene>
    <name evidence="2" type="ORF">DP114_33315</name>
</gene>
<keyword evidence="2" id="KW-0489">Methyltransferase</keyword>
<reference evidence="2 3" key="1">
    <citation type="submission" date="2018-06" db="EMBL/GenBank/DDBJ databases">
        <title>Comparative genomics of Brasilonema spp. strains.</title>
        <authorList>
            <person name="Alvarenga D.O."/>
            <person name="Fiore M.F."/>
            <person name="Varani A.M."/>
        </authorList>
    </citation>
    <scope>NUCLEOTIDE SEQUENCE [LARGE SCALE GENOMIC DNA]</scope>
    <source>
        <strain evidence="2 3">CENA114</strain>
        <plasmid evidence="3">pboct1</plasmid>
    </source>
</reference>
<sequence>MGFYSQVILPRFLDWSLSDPNLAKYRQELLADVQGEVLEIGFGTGLNLAFYPPHIHKITTVDANPGMNAFAKKRISNSNITVEQLMLSSENLPISNNTFDSVVSTFTLCSIANVEQALQEIYRILKRGGRFFFLEHGLSDKPNIQLWQHRLTPIQKVIADGCHLNRNIRELVEEQFDDIELKQFTPEKMPDITAHLYKGIATKSAA</sequence>
<dbReference type="KEGG" id="bsen:DP114_33315"/>
<proteinExistence type="predicted"/>
<dbReference type="Proteomes" id="UP000503129">
    <property type="component" value="Plasmid pBOCT1"/>
</dbReference>
<dbReference type="PANTHER" id="PTHR45036">
    <property type="entry name" value="METHYLTRANSFERASE LIKE 7B"/>
    <property type="match status" value="1"/>
</dbReference>
<accession>A0A856MMG6</accession>
<geneLocation type="plasmid" evidence="3">
    <name>pboct1</name>
</geneLocation>
<dbReference type="GO" id="GO:0008757">
    <property type="term" value="F:S-adenosylmethionine-dependent methyltransferase activity"/>
    <property type="evidence" value="ECO:0007669"/>
    <property type="project" value="InterPro"/>
</dbReference>
<dbReference type="GO" id="GO:0032259">
    <property type="term" value="P:methylation"/>
    <property type="evidence" value="ECO:0007669"/>
    <property type="project" value="UniProtKB-KW"/>
</dbReference>
<organism evidence="2 3">
    <name type="scientific">Brasilonema sennae CENA114</name>
    <dbReference type="NCBI Taxonomy" id="415709"/>
    <lineage>
        <taxon>Bacteria</taxon>
        <taxon>Bacillati</taxon>
        <taxon>Cyanobacteriota</taxon>
        <taxon>Cyanophyceae</taxon>
        <taxon>Nostocales</taxon>
        <taxon>Scytonemataceae</taxon>
        <taxon>Brasilonema</taxon>
        <taxon>Bromeliae group (in: Brasilonema)</taxon>
    </lineage>
</organism>
<evidence type="ECO:0000313" key="3">
    <source>
        <dbReference type="Proteomes" id="UP000503129"/>
    </source>
</evidence>